<reference evidence="18" key="1">
    <citation type="submission" date="2019-09" db="EMBL/GenBank/DDBJ databases">
        <title>Bird 10,000 Genomes (B10K) Project - Family phase.</title>
        <authorList>
            <person name="Zhang G."/>
        </authorList>
    </citation>
    <scope>NUCLEOTIDE SEQUENCE</scope>
    <source>
        <strain evidence="18">OUT-0017</strain>
        <tissue evidence="18">Muscle</tissue>
    </source>
</reference>
<dbReference type="Pfam" id="PF20806">
    <property type="entry name" value="Integrin_A_Ig_3"/>
    <property type="match status" value="1"/>
</dbReference>
<accession>A0A852CWJ9</accession>
<keyword evidence="9 13" id="KW-0472">Membrane</keyword>
<dbReference type="InterPro" id="IPR013517">
    <property type="entry name" value="FG-GAP"/>
</dbReference>
<dbReference type="SUPFAM" id="SSF69179">
    <property type="entry name" value="Integrin domains"/>
    <property type="match status" value="3"/>
</dbReference>
<dbReference type="PROSITE" id="PS00242">
    <property type="entry name" value="INTEGRIN_ALPHA"/>
    <property type="match status" value="1"/>
</dbReference>
<dbReference type="PANTHER" id="PTHR23220">
    <property type="entry name" value="INTEGRIN ALPHA"/>
    <property type="match status" value="1"/>
</dbReference>
<evidence type="ECO:0000256" key="3">
    <source>
        <dbReference type="ARBA" id="ARBA00022692"/>
    </source>
</evidence>
<keyword evidence="11" id="KW-0325">Glycoprotein</keyword>
<dbReference type="InterPro" id="IPR018184">
    <property type="entry name" value="Integrin_alpha_C_CS"/>
</dbReference>
<keyword evidence="8 13" id="KW-0401">Integrin</keyword>
<comment type="caution">
    <text evidence="18">The sequence shown here is derived from an EMBL/GenBank/DDBJ whole genome shotgun (WGS) entry which is preliminary data.</text>
</comment>
<feature type="region of interest" description="Disordered" evidence="14">
    <location>
        <begin position="197"/>
        <end position="217"/>
    </location>
</feature>
<evidence type="ECO:0000256" key="12">
    <source>
        <dbReference type="PROSITE-ProRule" id="PRU00803"/>
    </source>
</evidence>
<evidence type="ECO:0000259" key="17">
    <source>
        <dbReference type="Pfam" id="PF20806"/>
    </source>
</evidence>
<feature type="chain" id="PRO_5033105580" evidence="13">
    <location>
        <begin position="34"/>
        <end position="1021"/>
    </location>
</feature>
<evidence type="ECO:0000313" key="19">
    <source>
        <dbReference type="Proteomes" id="UP000625584"/>
    </source>
</evidence>
<dbReference type="InterPro" id="IPR028994">
    <property type="entry name" value="Integrin_alpha_N"/>
</dbReference>
<dbReference type="Gene3D" id="2.130.10.130">
    <property type="entry name" value="Integrin alpha, N-terminal"/>
    <property type="match status" value="1"/>
</dbReference>
<dbReference type="Pfam" id="PF20805">
    <property type="entry name" value="Integrin_A_Ig_2"/>
    <property type="match status" value="1"/>
</dbReference>
<dbReference type="Gene3D" id="1.20.5.930">
    <property type="entry name" value="Bicelle-embedded integrin alpha(iib) transmembrane segment"/>
    <property type="match status" value="1"/>
</dbReference>
<dbReference type="InterPro" id="IPR048285">
    <property type="entry name" value="Integrin_alpha_Ig-like_2"/>
</dbReference>
<keyword evidence="10 13" id="KW-0675">Receptor</keyword>
<dbReference type="InterPro" id="IPR000413">
    <property type="entry name" value="Integrin_alpha"/>
</dbReference>
<feature type="repeat" description="FG-GAP" evidence="12">
    <location>
        <begin position="408"/>
        <end position="470"/>
    </location>
</feature>
<evidence type="ECO:0000259" key="15">
    <source>
        <dbReference type="Pfam" id="PF08441"/>
    </source>
</evidence>
<dbReference type="GO" id="GO:0033627">
    <property type="term" value="P:cell adhesion mediated by integrin"/>
    <property type="evidence" value="ECO:0007669"/>
    <property type="project" value="TreeGrafter"/>
</dbReference>
<dbReference type="Gene3D" id="2.60.40.1460">
    <property type="entry name" value="Integrin domains. Chain A, domain 2"/>
    <property type="match status" value="1"/>
</dbReference>
<organism evidence="18 19">
    <name type="scientific">Passerina amoena</name>
    <name type="common">Lazuli bunting</name>
    <dbReference type="NCBI Taxonomy" id="142471"/>
    <lineage>
        <taxon>Eukaryota</taxon>
        <taxon>Metazoa</taxon>
        <taxon>Chordata</taxon>
        <taxon>Craniata</taxon>
        <taxon>Vertebrata</taxon>
        <taxon>Euteleostomi</taxon>
        <taxon>Archelosauria</taxon>
        <taxon>Archosauria</taxon>
        <taxon>Dinosauria</taxon>
        <taxon>Saurischia</taxon>
        <taxon>Theropoda</taxon>
        <taxon>Coelurosauria</taxon>
        <taxon>Aves</taxon>
        <taxon>Neognathae</taxon>
        <taxon>Neoaves</taxon>
        <taxon>Telluraves</taxon>
        <taxon>Australaves</taxon>
        <taxon>Passeriformes</taxon>
        <taxon>Cardinalidae</taxon>
        <taxon>Passerina</taxon>
    </lineage>
</organism>
<dbReference type="EMBL" id="WBNP01000620">
    <property type="protein sequence ID" value="NXP84277.1"/>
    <property type="molecule type" value="Genomic_DNA"/>
</dbReference>
<feature type="non-terminal residue" evidence="18">
    <location>
        <position position="1021"/>
    </location>
</feature>
<evidence type="ECO:0000313" key="18">
    <source>
        <dbReference type="EMBL" id="NXP84277.1"/>
    </source>
</evidence>
<feature type="transmembrane region" description="Helical" evidence="13">
    <location>
        <begin position="964"/>
        <end position="990"/>
    </location>
</feature>
<feature type="non-terminal residue" evidence="18">
    <location>
        <position position="1"/>
    </location>
</feature>
<dbReference type="GO" id="GO:0007160">
    <property type="term" value="P:cell-matrix adhesion"/>
    <property type="evidence" value="ECO:0007669"/>
    <property type="project" value="TreeGrafter"/>
</dbReference>
<feature type="domain" description="Integrin alpha first immunoglubulin-like" evidence="15">
    <location>
        <begin position="455"/>
        <end position="611"/>
    </location>
</feature>
<evidence type="ECO:0000256" key="14">
    <source>
        <dbReference type="SAM" id="MobiDB-lite"/>
    </source>
</evidence>
<dbReference type="GO" id="GO:0007229">
    <property type="term" value="P:integrin-mediated signaling pathway"/>
    <property type="evidence" value="ECO:0007669"/>
    <property type="project" value="UniProtKB-KW"/>
</dbReference>
<dbReference type="SMART" id="SM00191">
    <property type="entry name" value="Int_alpha"/>
    <property type="match status" value="5"/>
</dbReference>
<protein>
    <submittedName>
        <fullName evidence="18">ITA4 protein</fullName>
    </submittedName>
</protein>
<dbReference type="GO" id="GO:0005178">
    <property type="term" value="F:integrin binding"/>
    <property type="evidence" value="ECO:0007669"/>
    <property type="project" value="TreeGrafter"/>
</dbReference>
<dbReference type="AlphaFoldDB" id="A0A852CWJ9"/>
<feature type="domain" description="Integrin alpha second immunoglobulin-like" evidence="16">
    <location>
        <begin position="614"/>
        <end position="758"/>
    </location>
</feature>
<sequence>SAGAMRSCGRARGAAGWAAPLLLLWQCLPTARPYNLDTQHALLFRGGNGTLFGYSVLLHRHGQERWLVAGAPRASWPANESVVNPGAIFRCRIGGSSSGECEQLQLGHLSGDVCGKTCVEERDNQWLGVSLSRQPQEGGSIVACGHRWKNVFYVKNEHKLPHGICFVISPDFRTNKRICPCYIERLVKGDQTCRSLGSASRTSNLSQDKRASENGKLQFSNSHQQKTYCTSLGKIISYQFSASTRYSVGAGHFLTPSSIEVIGGAPQQEQTGKAYIFSNERQLDILFELKGKELGSYFGAAVCAVDLNSDGFSDLLVGAPMQSTIREEGRVYVYINSGSEAKMVELNIELSGSDSYAARFGESIANLGDIDNDGYEDVAIGAPQEDNLKGAIYIYNGRKDGITPSFSQRIQGKEVSNSLSMFGQSISSGIDVDNNGYQDVAVGAFFSDSAVVLRTKPVIIVEASLKHSNSINRTNLDCMENEQPATCMKLKICFTYRGREVPGYIVLLYNLSVDVNRKEDTQARFYFSSNGTHDTISGKVKIYSNITTCKDHPAFMRKDVRDILTPVHVEASYHLGHHILQKRNAQEFSPLQAVLQRRKEKDIIKSKFIFARFCSQENCSADLRVSGKVVFPKSHEKKTYLGVGSVKTLLLNVSLLNVGDDAYETLLHVQIPKGLYYIRVLELEEKQIHCAVLDKEINAVTLECSVGYLYVDHNSKLDYSFLLDASSLTRAEEDLNIIINATCKNEDGNMLLDNTLNLPIPLKYEVELNTHGFVSPTSFVYGAEETDSAVTCMKENINFTFHVISAGPSMSPNTSLEIMIPNAFPPRDIKLFNPLDIKTTAGHCSYNKYPRDCTTTEKNENILKDVITFFSKPTKRHMYCMKNDSLCLQIHCKLGNMESGKEATVHLHLEATPLLLQMDDASVLKFEVRATAWPEKSAKVIELHKDKQVAYVYLEGVHHQKPKYHVTVLIISLGLIVGVTLLLVLSFILWKIGFFKRKYKQVAQDVNRRDSWSFKSGNKND</sequence>
<feature type="repeat" description="FG-GAP" evidence="12">
    <location>
        <begin position="347"/>
        <end position="404"/>
    </location>
</feature>
<dbReference type="Gene3D" id="2.60.40.1530">
    <property type="entry name" value="ntegrin, alpha v. Chain A, domain 4"/>
    <property type="match status" value="1"/>
</dbReference>
<dbReference type="InterPro" id="IPR048286">
    <property type="entry name" value="Integrin_alpha_Ig-like_3"/>
</dbReference>
<keyword evidence="5" id="KW-0677">Repeat</keyword>
<evidence type="ECO:0000256" key="5">
    <source>
        <dbReference type="ARBA" id="ARBA00022737"/>
    </source>
</evidence>
<dbReference type="GO" id="GO:0008305">
    <property type="term" value="C:integrin complex"/>
    <property type="evidence" value="ECO:0007669"/>
    <property type="project" value="InterPro"/>
</dbReference>
<keyword evidence="19" id="KW-1185">Reference proteome</keyword>
<dbReference type="PANTHER" id="PTHR23220:SF78">
    <property type="entry name" value="INTEGRIN ALPHA-4"/>
    <property type="match status" value="1"/>
</dbReference>
<evidence type="ECO:0000256" key="2">
    <source>
        <dbReference type="ARBA" id="ARBA00008054"/>
    </source>
</evidence>
<dbReference type="SUPFAM" id="SSF69318">
    <property type="entry name" value="Integrin alpha N-terminal domain"/>
    <property type="match status" value="1"/>
</dbReference>
<dbReference type="InterPro" id="IPR013519">
    <property type="entry name" value="Int_alpha_beta-p"/>
</dbReference>
<evidence type="ECO:0000256" key="8">
    <source>
        <dbReference type="ARBA" id="ARBA00023037"/>
    </source>
</evidence>
<feature type="domain" description="Integrin alpha third immunoglobulin-like" evidence="17">
    <location>
        <begin position="770"/>
        <end position="938"/>
    </location>
</feature>
<dbReference type="InterPro" id="IPR013649">
    <property type="entry name" value="Integrin_alpha_Ig-like_1"/>
</dbReference>
<evidence type="ECO:0000256" key="6">
    <source>
        <dbReference type="ARBA" id="ARBA00022889"/>
    </source>
</evidence>
<dbReference type="InterPro" id="IPR032695">
    <property type="entry name" value="Integrin_dom_sf"/>
</dbReference>
<keyword evidence="3 13" id="KW-0812">Transmembrane</keyword>
<evidence type="ECO:0000256" key="11">
    <source>
        <dbReference type="ARBA" id="ARBA00023180"/>
    </source>
</evidence>
<dbReference type="Gene3D" id="2.60.40.1510">
    <property type="entry name" value="ntegrin, alpha v. Chain A, domain 3"/>
    <property type="match status" value="1"/>
</dbReference>
<evidence type="ECO:0000256" key="10">
    <source>
        <dbReference type="ARBA" id="ARBA00023170"/>
    </source>
</evidence>
<keyword evidence="6 13" id="KW-0130">Cell adhesion</keyword>
<evidence type="ECO:0000256" key="4">
    <source>
        <dbReference type="ARBA" id="ARBA00022729"/>
    </source>
</evidence>
<feature type="signal peptide" evidence="13">
    <location>
        <begin position="1"/>
        <end position="33"/>
    </location>
</feature>
<dbReference type="GO" id="GO:0009897">
    <property type="term" value="C:external side of plasma membrane"/>
    <property type="evidence" value="ECO:0007669"/>
    <property type="project" value="TreeGrafter"/>
</dbReference>
<comment type="subcellular location">
    <subcellularLocation>
        <location evidence="1 13">Membrane</location>
        <topology evidence="1 13">Single-pass type I membrane protein</topology>
    </subcellularLocation>
</comment>
<dbReference type="Pfam" id="PF08441">
    <property type="entry name" value="Integrin_A_Ig_1"/>
    <property type="match status" value="1"/>
</dbReference>
<dbReference type="Proteomes" id="UP000625584">
    <property type="component" value="Unassembled WGS sequence"/>
</dbReference>
<feature type="compositionally biased region" description="Polar residues" evidence="14">
    <location>
        <begin position="197"/>
        <end position="206"/>
    </location>
</feature>
<comment type="similarity">
    <text evidence="2 13">Belongs to the integrin alpha chain family.</text>
</comment>
<evidence type="ECO:0000256" key="1">
    <source>
        <dbReference type="ARBA" id="ARBA00004479"/>
    </source>
</evidence>
<dbReference type="PRINTS" id="PR01185">
    <property type="entry name" value="INTEGRINA"/>
</dbReference>
<evidence type="ECO:0000259" key="16">
    <source>
        <dbReference type="Pfam" id="PF20805"/>
    </source>
</evidence>
<gene>
    <name evidence="18" type="primary">Itga4</name>
    <name evidence="18" type="ORF">PASAMO_R11734</name>
</gene>
<evidence type="ECO:0000256" key="7">
    <source>
        <dbReference type="ARBA" id="ARBA00022989"/>
    </source>
</evidence>
<keyword evidence="7 13" id="KW-1133">Transmembrane helix</keyword>
<proteinExistence type="inferred from homology"/>
<name>A0A852CWJ9_PASAF</name>
<dbReference type="Pfam" id="PF01839">
    <property type="entry name" value="FG-GAP"/>
    <property type="match status" value="2"/>
</dbReference>
<feature type="repeat" description="FG-GAP" evidence="12">
    <location>
        <begin position="284"/>
        <end position="343"/>
    </location>
</feature>
<dbReference type="PROSITE" id="PS51470">
    <property type="entry name" value="FG_GAP"/>
    <property type="match status" value="3"/>
</dbReference>
<evidence type="ECO:0000256" key="9">
    <source>
        <dbReference type="ARBA" id="ARBA00023136"/>
    </source>
</evidence>
<keyword evidence="4 13" id="KW-0732">Signal</keyword>
<evidence type="ECO:0000256" key="13">
    <source>
        <dbReference type="RuleBase" id="RU003762"/>
    </source>
</evidence>
<dbReference type="GO" id="GO:0098609">
    <property type="term" value="P:cell-cell adhesion"/>
    <property type="evidence" value="ECO:0007669"/>
    <property type="project" value="TreeGrafter"/>
</dbReference>